<reference evidence="4" key="1">
    <citation type="submission" date="2022-11" db="UniProtKB">
        <authorList>
            <consortium name="WormBaseParasite"/>
        </authorList>
    </citation>
    <scope>IDENTIFICATION</scope>
</reference>
<accession>A0A915DXP6</accession>
<evidence type="ECO:0000313" key="3">
    <source>
        <dbReference type="Proteomes" id="UP000887574"/>
    </source>
</evidence>
<protein>
    <submittedName>
        <fullName evidence="4">Uncharacterized protein</fullName>
    </submittedName>
</protein>
<name>A0A915DXP6_9BILA</name>
<evidence type="ECO:0000313" key="4">
    <source>
        <dbReference type="WBParaSite" id="jg24778"/>
    </source>
</evidence>
<dbReference type="WBParaSite" id="jg24778">
    <property type="protein sequence ID" value="jg24778"/>
    <property type="gene ID" value="jg24778"/>
</dbReference>
<proteinExistence type="predicted"/>
<organism evidence="3 4">
    <name type="scientific">Ditylenchus dipsaci</name>
    <dbReference type="NCBI Taxonomy" id="166011"/>
    <lineage>
        <taxon>Eukaryota</taxon>
        <taxon>Metazoa</taxon>
        <taxon>Ecdysozoa</taxon>
        <taxon>Nematoda</taxon>
        <taxon>Chromadorea</taxon>
        <taxon>Rhabditida</taxon>
        <taxon>Tylenchina</taxon>
        <taxon>Tylenchomorpha</taxon>
        <taxon>Sphaerularioidea</taxon>
        <taxon>Anguinidae</taxon>
        <taxon>Anguininae</taxon>
        <taxon>Ditylenchus</taxon>
    </lineage>
</organism>
<dbReference type="Proteomes" id="UP000887574">
    <property type="component" value="Unplaced"/>
</dbReference>
<evidence type="ECO:0000256" key="1">
    <source>
        <dbReference type="SAM" id="MobiDB-lite"/>
    </source>
</evidence>
<keyword evidence="2" id="KW-0812">Transmembrane</keyword>
<keyword evidence="2" id="KW-0472">Membrane</keyword>
<feature type="region of interest" description="Disordered" evidence="1">
    <location>
        <begin position="284"/>
        <end position="307"/>
    </location>
</feature>
<evidence type="ECO:0000256" key="2">
    <source>
        <dbReference type="SAM" id="Phobius"/>
    </source>
</evidence>
<dbReference type="AlphaFoldDB" id="A0A915DXP6"/>
<keyword evidence="2" id="KW-1133">Transmembrane helix</keyword>
<feature type="transmembrane region" description="Helical" evidence="2">
    <location>
        <begin position="154"/>
        <end position="181"/>
    </location>
</feature>
<sequence length="307" mass="34058">MHPGHSHCHLLVQKVKGQCYKEKVVQVGNSTLFITPGSRELQTQATVVNCTIQSEPLNGTADIHWSLVPKTSAPLGQQRLAQFRRQNPFILDAPAFLDSESTLLKARFDMLTEYSHRINLGISVVDAAAEAAKLAEESVGAITAFWKFLRDYGIYLGVAVLVIVLLIAITAFCFVAGPYVLPLLQATSTYQKFQRNGEAPRIAVIVASGREDWPFQNTSLTHEHHQHLKSLHLKSVRGQVPVRLLNLTNTPLTVYQGSHIGKLGSLPWPAEINEDHNGARTHRKHGIEDGFIPGPTPGLPHKNWERR</sequence>
<keyword evidence="3" id="KW-1185">Reference proteome</keyword>